<organism evidence="12 13">
    <name type="scientific">Actinobacillus indolicus</name>
    <dbReference type="NCBI Taxonomy" id="51049"/>
    <lineage>
        <taxon>Bacteria</taxon>
        <taxon>Pseudomonadati</taxon>
        <taxon>Pseudomonadota</taxon>
        <taxon>Gammaproteobacteria</taxon>
        <taxon>Pasteurellales</taxon>
        <taxon>Pasteurellaceae</taxon>
        <taxon>Actinobacillus</taxon>
    </lineage>
</organism>
<evidence type="ECO:0000313" key="12">
    <source>
        <dbReference type="EMBL" id="QBQ62902.1"/>
    </source>
</evidence>
<evidence type="ECO:0000256" key="8">
    <source>
        <dbReference type="ARBA" id="ARBA00023136"/>
    </source>
</evidence>
<protein>
    <submittedName>
        <fullName evidence="12">Porin</fullName>
    </submittedName>
</protein>
<accession>A0A4P7CH41</accession>
<keyword evidence="7" id="KW-0626">Porin</keyword>
<name>A0A4P7CH41_9PAST</name>
<evidence type="ECO:0000256" key="7">
    <source>
        <dbReference type="ARBA" id="ARBA00023114"/>
    </source>
</evidence>
<sequence>MKKTLVALAVTAFAASASAVTVYENEGSKIDFDGSLRLKLDKNWTKVSGEKSQAGHTGLGNDGSRFGVRAKHQIAEDFYALGRLEFRFDSNVKTSDKFGDLNTKRAYVGLGSKQYGELTFGRQITIADDIAQVGFDYVYGAFDNNLTTAGNSVVRYDYKGIDGLQVGVNYNFGTEYNKDKDGNFTDIAKGKTKNGYGAGVVYSFAPAEGQSATVAAGYTRDNYVTEANGRHYKDAWAVGFKYGINQLTAGFDVAGDYTKNRPKNEDIRHLGFRVGAKYQVTPAVSIYGNYGHGQQKVKTTSTETTNYDRFMLGTDYQLHKNVLTYLEGAITTAKVKGGDKTTNSGVTVGLRVFW</sequence>
<dbReference type="InterPro" id="IPR050298">
    <property type="entry name" value="Gram-neg_bact_OMP"/>
</dbReference>
<reference evidence="12 13" key="1">
    <citation type="submission" date="2019-03" db="EMBL/GenBank/DDBJ databases">
        <authorList>
            <person name="Che Y."/>
            <person name="Zhou L."/>
        </authorList>
    </citation>
    <scope>NUCLEOTIDE SEQUENCE [LARGE SCALE GENOMIC DNA]</scope>
    <source>
        <strain evidence="12 13">AIFJ1607</strain>
    </source>
</reference>
<evidence type="ECO:0000256" key="6">
    <source>
        <dbReference type="ARBA" id="ARBA00023065"/>
    </source>
</evidence>
<dbReference type="Gene3D" id="2.40.160.10">
    <property type="entry name" value="Porin"/>
    <property type="match status" value="1"/>
</dbReference>
<gene>
    <name evidence="12" type="ORF">EXH44_01010</name>
</gene>
<keyword evidence="8" id="KW-0472">Membrane</keyword>
<keyword evidence="13" id="KW-1185">Reference proteome</keyword>
<dbReference type="PANTHER" id="PTHR34501">
    <property type="entry name" value="PROTEIN YDDL-RELATED"/>
    <property type="match status" value="1"/>
</dbReference>
<evidence type="ECO:0000259" key="11">
    <source>
        <dbReference type="Pfam" id="PF13609"/>
    </source>
</evidence>
<evidence type="ECO:0000313" key="13">
    <source>
        <dbReference type="Proteomes" id="UP000294444"/>
    </source>
</evidence>
<evidence type="ECO:0000256" key="1">
    <source>
        <dbReference type="ARBA" id="ARBA00004571"/>
    </source>
</evidence>
<evidence type="ECO:0000256" key="10">
    <source>
        <dbReference type="SAM" id="SignalP"/>
    </source>
</evidence>
<dbReference type="RefSeq" id="WP_162855884.1">
    <property type="nucleotide sequence ID" value="NZ_CP038145.1"/>
</dbReference>
<dbReference type="KEGG" id="aio:EXH44_01010"/>
<dbReference type="EMBL" id="CP038145">
    <property type="protein sequence ID" value="QBQ62902.1"/>
    <property type="molecule type" value="Genomic_DNA"/>
</dbReference>
<dbReference type="InterPro" id="IPR033900">
    <property type="entry name" value="Gram_neg_porin_domain"/>
</dbReference>
<dbReference type="Pfam" id="PF13609">
    <property type="entry name" value="Porin_4"/>
    <property type="match status" value="1"/>
</dbReference>
<evidence type="ECO:0000256" key="9">
    <source>
        <dbReference type="ARBA" id="ARBA00023237"/>
    </source>
</evidence>
<dbReference type="GO" id="GO:0046930">
    <property type="term" value="C:pore complex"/>
    <property type="evidence" value="ECO:0007669"/>
    <property type="project" value="UniProtKB-KW"/>
</dbReference>
<keyword evidence="2" id="KW-0813">Transport</keyword>
<dbReference type="CDD" id="cd00342">
    <property type="entry name" value="gram_neg_porins"/>
    <property type="match status" value="1"/>
</dbReference>
<keyword evidence="4" id="KW-0812">Transmembrane</keyword>
<comment type="subcellular location">
    <subcellularLocation>
        <location evidence="1">Cell outer membrane</location>
        <topology evidence="1">Multi-pass membrane protein</topology>
    </subcellularLocation>
</comment>
<evidence type="ECO:0000256" key="3">
    <source>
        <dbReference type="ARBA" id="ARBA00022452"/>
    </source>
</evidence>
<dbReference type="InterPro" id="IPR023614">
    <property type="entry name" value="Porin_dom_sf"/>
</dbReference>
<dbReference type="AlphaFoldDB" id="A0A4P7CH41"/>
<keyword evidence="3" id="KW-1134">Transmembrane beta strand</keyword>
<keyword evidence="5 10" id="KW-0732">Signal</keyword>
<dbReference type="Proteomes" id="UP000294444">
    <property type="component" value="Chromosome"/>
</dbReference>
<evidence type="ECO:0000256" key="4">
    <source>
        <dbReference type="ARBA" id="ARBA00022692"/>
    </source>
</evidence>
<keyword evidence="6" id="KW-0406">Ion transport</keyword>
<feature type="chain" id="PRO_5020524567" evidence="10">
    <location>
        <begin position="20"/>
        <end position="354"/>
    </location>
</feature>
<feature type="signal peptide" evidence="10">
    <location>
        <begin position="1"/>
        <end position="19"/>
    </location>
</feature>
<dbReference type="GO" id="GO:0006811">
    <property type="term" value="P:monoatomic ion transport"/>
    <property type="evidence" value="ECO:0007669"/>
    <property type="project" value="UniProtKB-KW"/>
</dbReference>
<dbReference type="SUPFAM" id="SSF56935">
    <property type="entry name" value="Porins"/>
    <property type="match status" value="1"/>
</dbReference>
<evidence type="ECO:0000256" key="5">
    <source>
        <dbReference type="ARBA" id="ARBA00022729"/>
    </source>
</evidence>
<proteinExistence type="predicted"/>
<evidence type="ECO:0000256" key="2">
    <source>
        <dbReference type="ARBA" id="ARBA00022448"/>
    </source>
</evidence>
<feature type="domain" description="Porin" evidence="11">
    <location>
        <begin position="7"/>
        <end position="329"/>
    </location>
</feature>
<dbReference type="PANTHER" id="PTHR34501:SF2">
    <property type="entry name" value="OUTER MEMBRANE PORIN F-RELATED"/>
    <property type="match status" value="1"/>
</dbReference>
<keyword evidence="9" id="KW-0998">Cell outer membrane</keyword>
<dbReference type="GO" id="GO:0009279">
    <property type="term" value="C:cell outer membrane"/>
    <property type="evidence" value="ECO:0007669"/>
    <property type="project" value="UniProtKB-SubCell"/>
</dbReference>
<dbReference type="GO" id="GO:0015288">
    <property type="term" value="F:porin activity"/>
    <property type="evidence" value="ECO:0007669"/>
    <property type="project" value="UniProtKB-KW"/>
</dbReference>